<proteinExistence type="predicted"/>
<organism evidence="1">
    <name type="scientific">viral metagenome</name>
    <dbReference type="NCBI Taxonomy" id="1070528"/>
    <lineage>
        <taxon>unclassified sequences</taxon>
        <taxon>metagenomes</taxon>
        <taxon>organismal metagenomes</taxon>
    </lineage>
</organism>
<accession>A0A6C0BBK7</accession>
<name>A0A6C0BBK7_9ZZZZ</name>
<sequence>MSPVARMLDSFLCKCYTQIHEDTGLNLYRDPYSELMNELYNPITILDPSIEYVLMKRFMLVDLKIDNGPYNKIITESIEDGYVINGYVILIVLEYDTAKYIKIDSNIMQLLCYFADNYEIDCGENGKRLVKFDYLDTFGVTEGYAIDTDIYRILNDIKKIMQILINS</sequence>
<protein>
    <submittedName>
        <fullName evidence="1">Uncharacterized protein</fullName>
    </submittedName>
</protein>
<dbReference type="EMBL" id="MN739115">
    <property type="protein sequence ID" value="QHS89647.1"/>
    <property type="molecule type" value="Genomic_DNA"/>
</dbReference>
<evidence type="ECO:0000313" key="1">
    <source>
        <dbReference type="EMBL" id="QHS89647.1"/>
    </source>
</evidence>
<reference evidence="1" key="1">
    <citation type="journal article" date="2020" name="Nature">
        <title>Giant virus diversity and host interactions through global metagenomics.</title>
        <authorList>
            <person name="Schulz F."/>
            <person name="Roux S."/>
            <person name="Paez-Espino D."/>
            <person name="Jungbluth S."/>
            <person name="Walsh D.A."/>
            <person name="Denef V.J."/>
            <person name="McMahon K.D."/>
            <person name="Konstantinidis K.T."/>
            <person name="Eloe-Fadrosh E.A."/>
            <person name="Kyrpides N.C."/>
            <person name="Woyke T."/>
        </authorList>
    </citation>
    <scope>NUCLEOTIDE SEQUENCE</scope>
    <source>
        <strain evidence="1">GVMAG-M-3300010160-26</strain>
    </source>
</reference>
<dbReference type="AlphaFoldDB" id="A0A6C0BBK7"/>